<organism evidence="1 2">
    <name type="scientific">Advenella kashmirensis</name>
    <dbReference type="NCBI Taxonomy" id="310575"/>
    <lineage>
        <taxon>Bacteria</taxon>
        <taxon>Pseudomonadati</taxon>
        <taxon>Pseudomonadota</taxon>
        <taxon>Betaproteobacteria</taxon>
        <taxon>Burkholderiales</taxon>
        <taxon>Alcaligenaceae</taxon>
    </lineage>
</organism>
<dbReference type="GO" id="GO:0006355">
    <property type="term" value="P:regulation of DNA-templated transcription"/>
    <property type="evidence" value="ECO:0007669"/>
    <property type="project" value="InterPro"/>
</dbReference>
<dbReference type="AlphaFoldDB" id="A0A356LFK1"/>
<name>A0A356LFK1_9BURK</name>
<comment type="caution">
    <text evidence="1">The sequence shown here is derived from an EMBL/GenBank/DDBJ whole genome shotgun (WGS) entry which is preliminary data.</text>
</comment>
<protein>
    <submittedName>
        <fullName evidence="1">Uncharacterized protein</fullName>
    </submittedName>
</protein>
<proteinExistence type="predicted"/>
<gene>
    <name evidence="1" type="ORF">DD666_10165</name>
</gene>
<dbReference type="InterPro" id="IPR022148">
    <property type="entry name" value="CopG_antitoxin"/>
</dbReference>
<reference evidence="1 2" key="1">
    <citation type="journal article" date="2018" name="Nat. Biotechnol.">
        <title>A standardized bacterial taxonomy based on genome phylogeny substantially revises the tree of life.</title>
        <authorList>
            <person name="Parks D.H."/>
            <person name="Chuvochina M."/>
            <person name="Waite D.W."/>
            <person name="Rinke C."/>
            <person name="Skarshewski A."/>
            <person name="Chaumeil P.A."/>
            <person name="Hugenholtz P."/>
        </authorList>
    </citation>
    <scope>NUCLEOTIDE SEQUENCE [LARGE SCALE GENOMIC DNA]</scope>
    <source>
        <strain evidence="1">UBA10707</strain>
    </source>
</reference>
<dbReference type="InterPro" id="IPR010985">
    <property type="entry name" value="Ribbon_hlx_hlx"/>
</dbReference>
<sequence>MPSLKSDKQAQAFVDTADLSTYDLSGFRPMSFEVQNKTAALNLRLPQSLLDAIKVKAKNKGIPYTRYVRMLIEHDLTR</sequence>
<accession>A0A356LFK1</accession>
<dbReference type="SUPFAM" id="SSF47598">
    <property type="entry name" value="Ribbon-helix-helix"/>
    <property type="match status" value="1"/>
</dbReference>
<dbReference type="Pfam" id="PF12441">
    <property type="entry name" value="CopG_antitoxin"/>
    <property type="match status" value="1"/>
</dbReference>
<evidence type="ECO:0000313" key="1">
    <source>
        <dbReference type="EMBL" id="HBP29766.1"/>
    </source>
</evidence>
<dbReference type="Proteomes" id="UP000264036">
    <property type="component" value="Unassembled WGS sequence"/>
</dbReference>
<dbReference type="EMBL" id="DOEK01000027">
    <property type="protein sequence ID" value="HBP29766.1"/>
    <property type="molecule type" value="Genomic_DNA"/>
</dbReference>
<evidence type="ECO:0000313" key="2">
    <source>
        <dbReference type="Proteomes" id="UP000264036"/>
    </source>
</evidence>